<accession>H0I2Q7</accession>
<organism evidence="2 3">
    <name type="scientific">Mesorhizobium alhagi CCNWXJ12-2</name>
    <dbReference type="NCBI Taxonomy" id="1107882"/>
    <lineage>
        <taxon>Bacteria</taxon>
        <taxon>Pseudomonadati</taxon>
        <taxon>Pseudomonadota</taxon>
        <taxon>Alphaproteobacteria</taxon>
        <taxon>Hyphomicrobiales</taxon>
        <taxon>Phyllobacteriaceae</taxon>
        <taxon>Allomesorhizobium</taxon>
    </lineage>
</organism>
<gene>
    <name evidence="2" type="ORF">MAXJ12_33814</name>
</gene>
<dbReference type="Proteomes" id="UP000003250">
    <property type="component" value="Unassembled WGS sequence"/>
</dbReference>
<dbReference type="Pfam" id="PF21834">
    <property type="entry name" value="DUF6894"/>
    <property type="match status" value="1"/>
</dbReference>
<name>H0I2Q7_9HYPH</name>
<dbReference type="RefSeq" id="WP_008840314.1">
    <property type="nucleotide sequence ID" value="NZ_AHAM01000303.1"/>
</dbReference>
<keyword evidence="3" id="KW-1185">Reference proteome</keyword>
<evidence type="ECO:0000313" key="3">
    <source>
        <dbReference type="Proteomes" id="UP000003250"/>
    </source>
</evidence>
<dbReference type="AlphaFoldDB" id="H0I2Q7"/>
<reference evidence="2 3" key="1">
    <citation type="journal article" date="2012" name="J. Bacteriol.">
        <title>Draft Genome Sequence of Mesorhizobium alhagi CCNWXJ12-2T, a Novel Salt-Resistant Species Isolated from the Desert of Northwestern China.</title>
        <authorList>
            <person name="Zhou M."/>
            <person name="Chen W."/>
            <person name="Chen H."/>
            <person name="Wei G."/>
        </authorList>
    </citation>
    <scope>NUCLEOTIDE SEQUENCE [LARGE SCALE GENOMIC DNA]</scope>
    <source>
        <strain evidence="2 3">CCNWXJ12-2</strain>
    </source>
</reference>
<feature type="domain" description="DUF6894" evidence="1">
    <location>
        <begin position="5"/>
        <end position="71"/>
    </location>
</feature>
<evidence type="ECO:0000313" key="2">
    <source>
        <dbReference type="EMBL" id="EHK52756.1"/>
    </source>
</evidence>
<protein>
    <recommendedName>
        <fullName evidence="1">DUF6894 domain-containing protein</fullName>
    </recommendedName>
</protein>
<proteinExistence type="predicted"/>
<sequence>MALARYYFDVRSNDRLFSDTEGTWLAGGMDAVRTEAFSALTDYAREVTPTIIRRRLSVEVRDEHRQPLLKAVLVLVIEVLASDDPEPPNH</sequence>
<dbReference type="InterPro" id="IPR054189">
    <property type="entry name" value="DUF6894"/>
</dbReference>
<dbReference type="EMBL" id="AHAM01000303">
    <property type="protein sequence ID" value="EHK52756.1"/>
    <property type="molecule type" value="Genomic_DNA"/>
</dbReference>
<dbReference type="OrthoDB" id="8242967at2"/>
<evidence type="ECO:0000259" key="1">
    <source>
        <dbReference type="Pfam" id="PF21834"/>
    </source>
</evidence>
<dbReference type="PATRIC" id="fig|1107882.3.peg.6531"/>